<evidence type="ECO:0008006" key="6">
    <source>
        <dbReference type="Google" id="ProtNLM"/>
    </source>
</evidence>
<reference evidence="4" key="1">
    <citation type="journal article" date="2014" name="Int. J. Syst. Evol. Microbiol.">
        <title>Complete genome sequence of Corynebacterium casei LMG S-19264T (=DSM 44701T), isolated from a smear-ripened cheese.</title>
        <authorList>
            <consortium name="US DOE Joint Genome Institute (JGI-PGF)"/>
            <person name="Walter F."/>
            <person name="Albersmeier A."/>
            <person name="Kalinowski J."/>
            <person name="Ruckert C."/>
        </authorList>
    </citation>
    <scope>NUCLEOTIDE SEQUENCE</scope>
    <source>
        <strain evidence="4">CGMCC 1.12921</strain>
    </source>
</reference>
<protein>
    <recommendedName>
        <fullName evidence="6">Tetratricopeptide repeat protein</fullName>
    </recommendedName>
</protein>
<feature type="repeat" description="TPR" evidence="1">
    <location>
        <begin position="171"/>
        <end position="204"/>
    </location>
</feature>
<sequence length="514" mass="58074">MSKLFHKSFMALSAGAFILAAGGVMTAVSVPSAWAQDEEEETANQSLSSAVATEVQKAYILASEEEKYAEAITVLDRLLASRGSSMTAYELGTTYELRASFKANLDNPNFTSILEDLERAADSGGLPTDRVRQIRFNMAQIYFQEERYPEAIRLLTEYINYQESVGEPVNANTYRLLAGAYIAQDQFQQALGPMENAMRLHRRENNPQKSYYATMNYIYSELKQESKRGDLLVEMINIWPEEEQYWSQLAGAYSQADRDEDAAAVLELAYRAGIITEPSKILNLVQYFTILDNPYRGALLLEQEIAAGNLERDLDNLQLLAQAYNLSREQKKALVPLREAAQIAPTGELYYRLGQILFADEQWQESVDALTEAVNRGGLEARDIGDAWLLIGNAYYNIDTNSEAQRDRAIDAWNRAQNYSNSRSAASGWISYVREVRRVEQNQDRVERLQREEAFKSERRRCQTNLEIFERLGNSSGFSQEDANRCETILDAEWSNGQIVLADGSTAVAVEDIE</sequence>
<evidence type="ECO:0000313" key="4">
    <source>
        <dbReference type="EMBL" id="GGD09384.1"/>
    </source>
</evidence>
<dbReference type="Proteomes" id="UP000613582">
    <property type="component" value="Unassembled WGS sequence"/>
</dbReference>
<accession>A0A8J2Y3T2</accession>
<keyword evidence="1" id="KW-0802">TPR repeat</keyword>
<name>A0A8J2Y3T2_9PROT</name>
<feature type="signal peptide" evidence="3">
    <location>
        <begin position="1"/>
        <end position="35"/>
    </location>
</feature>
<dbReference type="RefSeq" id="WP_188158757.1">
    <property type="nucleotide sequence ID" value="NZ_BMGH01000001.1"/>
</dbReference>
<keyword evidence="3" id="KW-0732">Signal</keyword>
<dbReference type="SUPFAM" id="SSF48452">
    <property type="entry name" value="TPR-like"/>
    <property type="match status" value="2"/>
</dbReference>
<proteinExistence type="predicted"/>
<reference evidence="4" key="2">
    <citation type="submission" date="2020-09" db="EMBL/GenBank/DDBJ databases">
        <authorList>
            <person name="Sun Q."/>
            <person name="Zhou Y."/>
        </authorList>
    </citation>
    <scope>NUCLEOTIDE SEQUENCE</scope>
    <source>
        <strain evidence="4">CGMCC 1.12921</strain>
    </source>
</reference>
<dbReference type="Gene3D" id="1.25.40.10">
    <property type="entry name" value="Tetratricopeptide repeat domain"/>
    <property type="match status" value="2"/>
</dbReference>
<evidence type="ECO:0000256" key="1">
    <source>
        <dbReference type="PROSITE-ProRule" id="PRU00339"/>
    </source>
</evidence>
<dbReference type="AlphaFoldDB" id="A0A8J2Y3T2"/>
<dbReference type="InterPro" id="IPR019734">
    <property type="entry name" value="TPR_rpt"/>
</dbReference>
<feature type="chain" id="PRO_5035194461" description="Tetratricopeptide repeat protein" evidence="3">
    <location>
        <begin position="36"/>
        <end position="514"/>
    </location>
</feature>
<dbReference type="SMART" id="SM00028">
    <property type="entry name" value="TPR"/>
    <property type="match status" value="4"/>
</dbReference>
<dbReference type="PROSITE" id="PS50005">
    <property type="entry name" value="TPR"/>
    <property type="match status" value="1"/>
</dbReference>
<evidence type="ECO:0000256" key="3">
    <source>
        <dbReference type="SAM" id="SignalP"/>
    </source>
</evidence>
<gene>
    <name evidence="4" type="ORF">GCM10011342_17810</name>
</gene>
<comment type="caution">
    <text evidence="4">The sequence shown here is derived from an EMBL/GenBank/DDBJ whole genome shotgun (WGS) entry which is preliminary data.</text>
</comment>
<keyword evidence="2" id="KW-0175">Coiled coil</keyword>
<evidence type="ECO:0000256" key="2">
    <source>
        <dbReference type="SAM" id="Coils"/>
    </source>
</evidence>
<dbReference type="InterPro" id="IPR011990">
    <property type="entry name" value="TPR-like_helical_dom_sf"/>
</dbReference>
<keyword evidence="5" id="KW-1185">Reference proteome</keyword>
<evidence type="ECO:0000313" key="5">
    <source>
        <dbReference type="Proteomes" id="UP000613582"/>
    </source>
</evidence>
<dbReference type="EMBL" id="BMGH01000001">
    <property type="protein sequence ID" value="GGD09384.1"/>
    <property type="molecule type" value="Genomic_DNA"/>
</dbReference>
<feature type="coiled-coil region" evidence="2">
    <location>
        <begin position="432"/>
        <end position="459"/>
    </location>
</feature>
<organism evidence="4 5">
    <name type="scientific">Aquisalinus flavus</name>
    <dbReference type="NCBI Taxonomy" id="1526572"/>
    <lineage>
        <taxon>Bacteria</taxon>
        <taxon>Pseudomonadati</taxon>
        <taxon>Pseudomonadota</taxon>
        <taxon>Alphaproteobacteria</taxon>
        <taxon>Parvularculales</taxon>
        <taxon>Parvularculaceae</taxon>
        <taxon>Aquisalinus</taxon>
    </lineage>
</organism>